<dbReference type="Proteomes" id="UP000729402">
    <property type="component" value="Unassembled WGS sequence"/>
</dbReference>
<dbReference type="EMBL" id="JAAALK010000080">
    <property type="protein sequence ID" value="KAG8095498.1"/>
    <property type="molecule type" value="Genomic_DNA"/>
</dbReference>
<protein>
    <submittedName>
        <fullName evidence="1">Uncharacterized protein</fullName>
    </submittedName>
</protein>
<comment type="caution">
    <text evidence="1">The sequence shown here is derived from an EMBL/GenBank/DDBJ whole genome shotgun (WGS) entry which is preliminary data.</text>
</comment>
<accession>A0A8J5WRL5</accession>
<name>A0A8J5WRL5_ZIZPA</name>
<reference evidence="1" key="1">
    <citation type="journal article" date="2021" name="bioRxiv">
        <title>Whole Genome Assembly and Annotation of Northern Wild Rice, Zizania palustris L., Supports a Whole Genome Duplication in the Zizania Genus.</title>
        <authorList>
            <person name="Haas M."/>
            <person name="Kono T."/>
            <person name="Macchietto M."/>
            <person name="Millas R."/>
            <person name="McGilp L."/>
            <person name="Shao M."/>
            <person name="Duquette J."/>
            <person name="Hirsch C.N."/>
            <person name="Kimball J."/>
        </authorList>
    </citation>
    <scope>NUCLEOTIDE SEQUENCE</scope>
    <source>
        <tissue evidence="1">Fresh leaf tissue</tissue>
    </source>
</reference>
<proteinExistence type="predicted"/>
<organism evidence="1 2">
    <name type="scientific">Zizania palustris</name>
    <name type="common">Northern wild rice</name>
    <dbReference type="NCBI Taxonomy" id="103762"/>
    <lineage>
        <taxon>Eukaryota</taxon>
        <taxon>Viridiplantae</taxon>
        <taxon>Streptophyta</taxon>
        <taxon>Embryophyta</taxon>
        <taxon>Tracheophyta</taxon>
        <taxon>Spermatophyta</taxon>
        <taxon>Magnoliopsida</taxon>
        <taxon>Liliopsida</taxon>
        <taxon>Poales</taxon>
        <taxon>Poaceae</taxon>
        <taxon>BOP clade</taxon>
        <taxon>Oryzoideae</taxon>
        <taxon>Oryzeae</taxon>
        <taxon>Zizaniinae</taxon>
        <taxon>Zizania</taxon>
    </lineage>
</organism>
<evidence type="ECO:0000313" key="1">
    <source>
        <dbReference type="EMBL" id="KAG8095498.1"/>
    </source>
</evidence>
<dbReference type="AlphaFoldDB" id="A0A8J5WRL5"/>
<keyword evidence="2" id="KW-1185">Reference proteome</keyword>
<evidence type="ECO:0000313" key="2">
    <source>
        <dbReference type="Proteomes" id="UP000729402"/>
    </source>
</evidence>
<reference evidence="1" key="2">
    <citation type="submission" date="2021-02" db="EMBL/GenBank/DDBJ databases">
        <authorList>
            <person name="Kimball J.A."/>
            <person name="Haas M.W."/>
            <person name="Macchietto M."/>
            <person name="Kono T."/>
            <person name="Duquette J."/>
            <person name="Shao M."/>
        </authorList>
    </citation>
    <scope>NUCLEOTIDE SEQUENCE</scope>
    <source>
        <tissue evidence="1">Fresh leaf tissue</tissue>
    </source>
</reference>
<gene>
    <name evidence="1" type="ORF">GUJ93_ZPchr0012g21068</name>
</gene>
<sequence>MRLRLSVGSLGSDILWTWTLGQGPPNPRSRAEVGVQAASSVLDRRFSYKGGQRPFDLCTVLLQSQWLR</sequence>